<evidence type="ECO:0000313" key="4">
    <source>
        <dbReference type="Proteomes" id="UP001500227"/>
    </source>
</evidence>
<dbReference type="InterPro" id="IPR029069">
    <property type="entry name" value="HotDog_dom_sf"/>
</dbReference>
<dbReference type="Proteomes" id="UP001500227">
    <property type="component" value="Unassembled WGS sequence"/>
</dbReference>
<keyword evidence="4" id="KW-1185">Reference proteome</keyword>
<dbReference type="InterPro" id="IPR049450">
    <property type="entry name" value="ACOT8-like_C"/>
</dbReference>
<name>A0ABP9M6Q7_9BURK</name>
<feature type="domain" description="Acyl-CoA thioesterase-like N-terminal HotDog" evidence="1">
    <location>
        <begin position="32"/>
        <end position="114"/>
    </location>
</feature>
<dbReference type="Gene3D" id="2.40.160.210">
    <property type="entry name" value="Acyl-CoA thioesterase, double hotdog domain"/>
    <property type="match status" value="1"/>
</dbReference>
<reference evidence="4" key="1">
    <citation type="journal article" date="2019" name="Int. J. Syst. Evol. Microbiol.">
        <title>The Global Catalogue of Microorganisms (GCM) 10K type strain sequencing project: providing services to taxonomists for standard genome sequencing and annotation.</title>
        <authorList>
            <consortium name="The Broad Institute Genomics Platform"/>
            <consortium name="The Broad Institute Genome Sequencing Center for Infectious Disease"/>
            <person name="Wu L."/>
            <person name="Ma J."/>
        </authorList>
    </citation>
    <scope>NUCLEOTIDE SEQUENCE [LARGE SCALE GENOMIC DNA]</scope>
    <source>
        <strain evidence="4">JCM 18423</strain>
    </source>
</reference>
<evidence type="ECO:0000259" key="1">
    <source>
        <dbReference type="Pfam" id="PF13622"/>
    </source>
</evidence>
<comment type="caution">
    <text evidence="3">The sequence shown here is derived from an EMBL/GenBank/DDBJ whole genome shotgun (WGS) entry which is preliminary data.</text>
</comment>
<dbReference type="Pfam" id="PF20789">
    <property type="entry name" value="4HBT_3C"/>
    <property type="match status" value="1"/>
</dbReference>
<organism evidence="3 4">
    <name type="scientific">Paenalcaligenes hermetiae</name>
    <dbReference type="NCBI Taxonomy" id="1157987"/>
    <lineage>
        <taxon>Bacteria</taxon>
        <taxon>Pseudomonadati</taxon>
        <taxon>Pseudomonadota</taxon>
        <taxon>Betaproteobacteria</taxon>
        <taxon>Burkholderiales</taxon>
        <taxon>Alcaligenaceae</taxon>
        <taxon>Paenalcaligenes</taxon>
    </lineage>
</organism>
<dbReference type="SUPFAM" id="SSF54637">
    <property type="entry name" value="Thioesterase/thiol ester dehydrase-isomerase"/>
    <property type="match status" value="1"/>
</dbReference>
<evidence type="ECO:0000259" key="2">
    <source>
        <dbReference type="Pfam" id="PF20789"/>
    </source>
</evidence>
<protein>
    <submittedName>
        <fullName evidence="3">Thioesterase family protein</fullName>
    </submittedName>
</protein>
<feature type="domain" description="Acyl-CoA thioesterase-like C-terminal" evidence="2">
    <location>
        <begin position="164"/>
        <end position="262"/>
    </location>
</feature>
<dbReference type="Pfam" id="PF13622">
    <property type="entry name" value="4HBT_3"/>
    <property type="match status" value="1"/>
</dbReference>
<gene>
    <name evidence="3" type="ORF">GCM10023337_15200</name>
</gene>
<accession>A0ABP9M6Q7</accession>
<dbReference type="EMBL" id="BAABKD010000009">
    <property type="protein sequence ID" value="GAA5090618.1"/>
    <property type="molecule type" value="Genomic_DNA"/>
</dbReference>
<dbReference type="InterPro" id="IPR042171">
    <property type="entry name" value="Acyl-CoA_hotdog"/>
</dbReference>
<dbReference type="InterPro" id="IPR049449">
    <property type="entry name" value="TesB_ACOT8-like_N"/>
</dbReference>
<proteinExistence type="predicted"/>
<evidence type="ECO:0000313" key="3">
    <source>
        <dbReference type="EMBL" id="GAA5090618.1"/>
    </source>
</evidence>
<sequence>MIMSAYYQFIDRHIDEQGVVTATYRSTQHAQGAWNPHEQHMAPASGIIAAELEQFQPREGMRIGRISFDIFGLIAAGEFSITTRVIRPGKTIELIESTMQANNKTCIVARVWRMCTSDSSEIAGLEDQPVTHPDQLPLWEGMTRWPGGYIQSLIVKVDPNHRAGHGIVWLSNEKAMVEGQEKSDFVHLMGMVDTANGTAVRQEDPFTWSFPNLDLQIHLYRYPSGRWLGLETVQQYGTDGIGLTSAILHDIHGPFGRSEQILTLRKMG</sequence>